<keyword evidence="4" id="KW-1185">Reference proteome</keyword>
<dbReference type="GO" id="GO:0004764">
    <property type="term" value="F:shikimate 3-dehydrogenase (NADP+) activity"/>
    <property type="evidence" value="ECO:0007669"/>
    <property type="project" value="InterPro"/>
</dbReference>
<dbReference type="PANTHER" id="PTHR21089">
    <property type="entry name" value="SHIKIMATE DEHYDROGENASE"/>
    <property type="match status" value="1"/>
</dbReference>
<dbReference type="PANTHER" id="PTHR21089:SF1">
    <property type="entry name" value="BIFUNCTIONAL 3-DEHYDROQUINATE DEHYDRATASE_SHIKIMATE DEHYDROGENASE, CHLOROPLASTIC"/>
    <property type="match status" value="1"/>
</dbReference>
<gene>
    <name evidence="3" type="ORF">F5Z01DRAFT_714223</name>
</gene>
<evidence type="ECO:0000313" key="4">
    <source>
        <dbReference type="Proteomes" id="UP000887229"/>
    </source>
</evidence>
<dbReference type="SUPFAM" id="SSF51735">
    <property type="entry name" value="NAD(P)-binding Rossmann-fold domains"/>
    <property type="match status" value="1"/>
</dbReference>
<feature type="domain" description="Shikimate dehydrogenase substrate binding N-terminal" evidence="2">
    <location>
        <begin position="43"/>
        <end position="123"/>
    </location>
</feature>
<dbReference type="GO" id="GO:0019632">
    <property type="term" value="P:shikimate metabolic process"/>
    <property type="evidence" value="ECO:0007669"/>
    <property type="project" value="TreeGrafter"/>
</dbReference>
<dbReference type="CDD" id="cd01065">
    <property type="entry name" value="NAD_bind_Shikimate_DH"/>
    <property type="match status" value="1"/>
</dbReference>
<dbReference type="EMBL" id="MU251279">
    <property type="protein sequence ID" value="KAG9250341.1"/>
    <property type="molecule type" value="Genomic_DNA"/>
</dbReference>
<reference evidence="3" key="1">
    <citation type="journal article" date="2021" name="IMA Fungus">
        <title>Genomic characterization of three marine fungi, including Emericellopsis atlantica sp. nov. with signatures of a generalist lifestyle and marine biomass degradation.</title>
        <authorList>
            <person name="Hagestad O.C."/>
            <person name="Hou L."/>
            <person name="Andersen J.H."/>
            <person name="Hansen E.H."/>
            <person name="Altermark B."/>
            <person name="Li C."/>
            <person name="Kuhnert E."/>
            <person name="Cox R.J."/>
            <person name="Crous P.W."/>
            <person name="Spatafora J.W."/>
            <person name="Lail K."/>
            <person name="Amirebrahimi M."/>
            <person name="Lipzen A."/>
            <person name="Pangilinan J."/>
            <person name="Andreopoulos W."/>
            <person name="Hayes R.D."/>
            <person name="Ng V."/>
            <person name="Grigoriev I.V."/>
            <person name="Jackson S.A."/>
            <person name="Sutton T.D.S."/>
            <person name="Dobson A.D.W."/>
            <person name="Rama T."/>
        </authorList>
    </citation>
    <scope>NUCLEOTIDE SEQUENCE</scope>
    <source>
        <strain evidence="3">TS7</strain>
    </source>
</reference>
<feature type="region of interest" description="Disordered" evidence="1">
    <location>
        <begin position="1"/>
        <end position="20"/>
    </location>
</feature>
<dbReference type="InterPro" id="IPR022893">
    <property type="entry name" value="Shikimate_DH_fam"/>
</dbReference>
<proteinExistence type="predicted"/>
<dbReference type="OrthoDB" id="204377at2759"/>
<dbReference type="RefSeq" id="XP_046114265.1">
    <property type="nucleotide sequence ID" value="XM_046266505.1"/>
</dbReference>
<dbReference type="AlphaFoldDB" id="A0A9P7ZEP1"/>
<dbReference type="InterPro" id="IPR046346">
    <property type="entry name" value="Aminoacid_DH-like_N_sf"/>
</dbReference>
<dbReference type="Gene3D" id="3.40.50.10860">
    <property type="entry name" value="Leucine Dehydrogenase, chain A, domain 1"/>
    <property type="match status" value="1"/>
</dbReference>
<dbReference type="SUPFAM" id="SSF53223">
    <property type="entry name" value="Aminoacid dehydrogenase-like, N-terminal domain"/>
    <property type="match status" value="1"/>
</dbReference>
<dbReference type="GO" id="GO:0009423">
    <property type="term" value="P:chorismate biosynthetic process"/>
    <property type="evidence" value="ECO:0007669"/>
    <property type="project" value="TreeGrafter"/>
</dbReference>
<sequence>MTTMQTSLQNSTSPEGVPITSSSAALPPALVDEVAPLEKHGFLFGQKLTNSWSPFLHDVIYSHLGLNWGQVRLDSADMDLFLKLIQHPNFYGASVTMPNKVAIVPHLHILTQECRDVGACNTLFTRPHPSDPSRRLLCGANTDVLGIKNSFIYNVPQPEQVYHNKPALVIGGGGAARSAVYALRKFLQVTDIYLVNREASEVEAVIRDCKARGYGQGLVHVSTEAQARELPNPGAIVACVPDFPPTTPEEILARSITTIFLSKYASAKGAMLEMCYNPTPFTELGKLAEGMGWQVILGTEALIWQGLEQDRYWTGRELSDLPVEDVKAAIADKVAARMAKL</sequence>
<dbReference type="InterPro" id="IPR013708">
    <property type="entry name" value="Shikimate_DH-bd_N"/>
</dbReference>
<evidence type="ECO:0000256" key="1">
    <source>
        <dbReference type="SAM" id="MobiDB-lite"/>
    </source>
</evidence>
<dbReference type="Pfam" id="PF08501">
    <property type="entry name" value="Shikimate_dh_N"/>
    <property type="match status" value="1"/>
</dbReference>
<protein>
    <recommendedName>
        <fullName evidence="2">Shikimate dehydrogenase substrate binding N-terminal domain-containing protein</fullName>
    </recommendedName>
</protein>
<dbReference type="Proteomes" id="UP000887229">
    <property type="component" value="Unassembled WGS sequence"/>
</dbReference>
<dbReference type="InterPro" id="IPR036291">
    <property type="entry name" value="NAD(P)-bd_dom_sf"/>
</dbReference>
<accession>A0A9P7ZEP1</accession>
<dbReference type="GeneID" id="70297408"/>
<evidence type="ECO:0000313" key="3">
    <source>
        <dbReference type="EMBL" id="KAG9250341.1"/>
    </source>
</evidence>
<name>A0A9P7ZEP1_9HYPO</name>
<dbReference type="Gene3D" id="3.40.50.720">
    <property type="entry name" value="NAD(P)-binding Rossmann-like Domain"/>
    <property type="match status" value="1"/>
</dbReference>
<comment type="caution">
    <text evidence="3">The sequence shown here is derived from an EMBL/GenBank/DDBJ whole genome shotgun (WGS) entry which is preliminary data.</text>
</comment>
<evidence type="ECO:0000259" key="2">
    <source>
        <dbReference type="Pfam" id="PF08501"/>
    </source>
</evidence>
<organism evidence="3 4">
    <name type="scientific">Emericellopsis atlantica</name>
    <dbReference type="NCBI Taxonomy" id="2614577"/>
    <lineage>
        <taxon>Eukaryota</taxon>
        <taxon>Fungi</taxon>
        <taxon>Dikarya</taxon>
        <taxon>Ascomycota</taxon>
        <taxon>Pezizomycotina</taxon>
        <taxon>Sordariomycetes</taxon>
        <taxon>Hypocreomycetidae</taxon>
        <taxon>Hypocreales</taxon>
        <taxon>Bionectriaceae</taxon>
        <taxon>Emericellopsis</taxon>
    </lineage>
</organism>